<dbReference type="SUPFAM" id="SSF50156">
    <property type="entry name" value="PDZ domain-like"/>
    <property type="match status" value="2"/>
</dbReference>
<feature type="chain" id="PRO_5045498351" evidence="2">
    <location>
        <begin position="24"/>
        <end position="334"/>
    </location>
</feature>
<dbReference type="InterPro" id="IPR036034">
    <property type="entry name" value="PDZ_sf"/>
</dbReference>
<comment type="caution">
    <text evidence="4">The sequence shown here is derived from an EMBL/GenBank/DDBJ whole genome shotgun (WGS) entry which is preliminary data.</text>
</comment>
<feature type="signal peptide" evidence="2">
    <location>
        <begin position="1"/>
        <end position="23"/>
    </location>
</feature>
<dbReference type="Pfam" id="PF13180">
    <property type="entry name" value="PDZ_2"/>
    <property type="match status" value="2"/>
</dbReference>
<feature type="domain" description="PDZ" evidence="3">
    <location>
        <begin position="242"/>
        <end position="314"/>
    </location>
</feature>
<evidence type="ECO:0000313" key="5">
    <source>
        <dbReference type="Proteomes" id="UP001597511"/>
    </source>
</evidence>
<dbReference type="PROSITE" id="PS50106">
    <property type="entry name" value="PDZ"/>
    <property type="match status" value="2"/>
</dbReference>
<dbReference type="PANTHER" id="PTHR42837:SF2">
    <property type="entry name" value="MEMBRANE METALLOPROTEASE ARASP2, CHLOROPLASTIC-RELATED"/>
    <property type="match status" value="1"/>
</dbReference>
<dbReference type="EMBL" id="JBHUOZ010000002">
    <property type="protein sequence ID" value="MFD2919781.1"/>
    <property type="molecule type" value="Genomic_DNA"/>
</dbReference>
<sequence>MQFKKLSALGLGLFLLGSAPVFAQKDVTVTAKGKTKEQVTISFDKNNTEKIVVEVDGDKVTVNGKPVENYESGNVSVIRSKGVPVRGYGAQNLTGLNFYNENFSNKAMLGVTTDKTEEGARVQSVTKESAAAIAGIKEGDIITKIGSTKITDPDVLSETIKEKKPGDKVDVYVLRDKKEQKLTAELKKWSGVSTYSFTPGQFEIKDLELGNIFKDLGELNPSDRFATPRSRSYNDVIVTGYGTPKFGLSVQDTDDGVGVKVIKVTDESTAAKAGLQVDDIVTSIDDKEVNSTDEISKILRDSKDKASVKMKVKRNGKSQTIDVKIPRKIKTANL</sequence>
<feature type="domain" description="PDZ" evidence="3">
    <location>
        <begin position="104"/>
        <end position="177"/>
    </location>
</feature>
<evidence type="ECO:0000256" key="1">
    <source>
        <dbReference type="ARBA" id="ARBA00001947"/>
    </source>
</evidence>
<gene>
    <name evidence="4" type="ORF">ACFS6H_08695</name>
</gene>
<evidence type="ECO:0000256" key="2">
    <source>
        <dbReference type="SAM" id="SignalP"/>
    </source>
</evidence>
<keyword evidence="5" id="KW-1185">Reference proteome</keyword>
<reference evidence="5" key="1">
    <citation type="journal article" date="2019" name="Int. J. Syst. Evol. Microbiol.">
        <title>The Global Catalogue of Microorganisms (GCM) 10K type strain sequencing project: providing services to taxonomists for standard genome sequencing and annotation.</title>
        <authorList>
            <consortium name="The Broad Institute Genomics Platform"/>
            <consortium name="The Broad Institute Genome Sequencing Center for Infectious Disease"/>
            <person name="Wu L."/>
            <person name="Ma J."/>
        </authorList>
    </citation>
    <scope>NUCLEOTIDE SEQUENCE [LARGE SCALE GENOMIC DNA]</scope>
    <source>
        <strain evidence="5">KCTC 23299</strain>
    </source>
</reference>
<dbReference type="RefSeq" id="WP_386097351.1">
    <property type="nucleotide sequence ID" value="NZ_JBHUOZ010000002.1"/>
</dbReference>
<accession>A0ABW6A4H5</accession>
<evidence type="ECO:0000313" key="4">
    <source>
        <dbReference type="EMBL" id="MFD2919781.1"/>
    </source>
</evidence>
<keyword evidence="2" id="KW-0732">Signal</keyword>
<dbReference type="PANTHER" id="PTHR42837">
    <property type="entry name" value="REGULATOR OF SIGMA-E PROTEASE RSEP"/>
    <property type="match status" value="1"/>
</dbReference>
<dbReference type="InterPro" id="IPR001478">
    <property type="entry name" value="PDZ"/>
</dbReference>
<dbReference type="Proteomes" id="UP001597511">
    <property type="component" value="Unassembled WGS sequence"/>
</dbReference>
<dbReference type="SMART" id="SM00228">
    <property type="entry name" value="PDZ"/>
    <property type="match status" value="2"/>
</dbReference>
<name>A0ABW6A4H5_9BACT</name>
<protein>
    <submittedName>
        <fullName evidence="4">PDZ domain-containing protein</fullName>
    </submittedName>
</protein>
<comment type="cofactor">
    <cofactor evidence="1">
        <name>Zn(2+)</name>
        <dbReference type="ChEBI" id="CHEBI:29105"/>
    </cofactor>
</comment>
<dbReference type="Gene3D" id="2.30.42.10">
    <property type="match status" value="2"/>
</dbReference>
<organism evidence="4 5">
    <name type="scientific">Terrimonas rubra</name>
    <dbReference type="NCBI Taxonomy" id="1035890"/>
    <lineage>
        <taxon>Bacteria</taxon>
        <taxon>Pseudomonadati</taxon>
        <taxon>Bacteroidota</taxon>
        <taxon>Chitinophagia</taxon>
        <taxon>Chitinophagales</taxon>
        <taxon>Chitinophagaceae</taxon>
        <taxon>Terrimonas</taxon>
    </lineage>
</organism>
<proteinExistence type="predicted"/>
<dbReference type="InterPro" id="IPR004387">
    <property type="entry name" value="Pept_M50_Zn"/>
</dbReference>
<evidence type="ECO:0000259" key="3">
    <source>
        <dbReference type="PROSITE" id="PS50106"/>
    </source>
</evidence>